<dbReference type="EMBL" id="CAUOFW020008279">
    <property type="protein sequence ID" value="CAK9182210.1"/>
    <property type="molecule type" value="Genomic_DNA"/>
</dbReference>
<dbReference type="GO" id="GO:0016757">
    <property type="term" value="F:glycosyltransferase activity"/>
    <property type="evidence" value="ECO:0007669"/>
    <property type="project" value="UniProtKB-KW"/>
</dbReference>
<evidence type="ECO:0000256" key="7">
    <source>
        <dbReference type="ARBA" id="ARBA00023316"/>
    </source>
</evidence>
<dbReference type="AlphaFoldDB" id="A0ABC8UMB4"/>
<evidence type="ECO:0000256" key="5">
    <source>
        <dbReference type="ARBA" id="ARBA00022989"/>
    </source>
</evidence>
<accession>A0ABC8UMB4</accession>
<keyword evidence="6 10" id="KW-0472">Membrane</keyword>
<dbReference type="GO" id="GO:0012505">
    <property type="term" value="C:endomembrane system"/>
    <property type="evidence" value="ECO:0007669"/>
    <property type="project" value="UniProtKB-SubCell"/>
</dbReference>
<evidence type="ECO:0000256" key="8">
    <source>
        <dbReference type="PIRSR" id="PIRSR605150-1"/>
    </source>
</evidence>
<dbReference type="PANTHER" id="PTHR13301">
    <property type="entry name" value="X-BOX TRANSCRIPTION FACTOR-RELATED"/>
    <property type="match status" value="1"/>
</dbReference>
<sequence length="664" mass="76184">MGKDGYLPLFETKSAKGRIPYWLYAGSMIVGIGFIFVYRVSHLPAQGEDGRWAWIGLFLADLWFSFYWFVTQSARWNPIYRYTFKERLSQRYEKVLPGIDIFVCTADPVLEPPLMVINTVLSVMTYSYPPEKMNVYLSDDGGSELMFYALLEASRFSKYWLPFCKKFRIEPRSPAAYFSKVTEPPLDDHLMAKEWSSTKRLYSEMEKRINNAMKLGRIPDKLRREHKGFREWDVFSSKRDHHTILQMLVDGRDTNTVDNEGKPLPTLVYLAREKRPQYHHNFKAGALNALVEFLGHDSNGGPLYIGTGCFHRRDVLCGKKYNKGSKIDWKKGNGTLVKESADVLQETCGVLASCTYEENTQWGKEMGVMYGIPVEDVVTGLSIQHRGWKSVYLNPERKAFLGLAPTTLLQTLVQHKRWSEGDFQIFCSKYCPFLYGYRRIPLGLQISYCCYLLWAPNCLATLFYVAVPPLCLLRGVSLFPELSSPWVLPFGYVIIAKYAYSLGEFMWCRGTLQGWLNDQRMWLFRRTTSYLFGFSDTILKLMGFAKSGFVVTAKFADDDVAERYEQEIMEFGGRSPMFNVLATVALLNLFSLVAGLQRVVTEDLQAKVSHKLALQIVLSGLVVFINLPVYQGLFFRKDKGRMPYSVTYHSTILAILVSLLALCY</sequence>
<dbReference type="GO" id="GO:0071555">
    <property type="term" value="P:cell wall organization"/>
    <property type="evidence" value="ECO:0007669"/>
    <property type="project" value="UniProtKB-KW"/>
</dbReference>
<proteinExistence type="predicted"/>
<keyword evidence="2" id="KW-0328">Glycosyltransferase</keyword>
<comment type="subcellular location">
    <subcellularLocation>
        <location evidence="1">Endomembrane system</location>
    </subcellularLocation>
</comment>
<feature type="transmembrane region" description="Helical" evidence="10">
    <location>
        <begin position="52"/>
        <end position="70"/>
    </location>
</feature>
<feature type="transmembrane region" description="Helical" evidence="10">
    <location>
        <begin position="21"/>
        <end position="40"/>
    </location>
</feature>
<evidence type="ECO:0000313" key="12">
    <source>
        <dbReference type="Proteomes" id="UP001642360"/>
    </source>
</evidence>
<dbReference type="InterPro" id="IPR005150">
    <property type="entry name" value="Cellulose_synth"/>
</dbReference>
<evidence type="ECO:0000256" key="3">
    <source>
        <dbReference type="ARBA" id="ARBA00022679"/>
    </source>
</evidence>
<feature type="transmembrane region" description="Helical" evidence="10">
    <location>
        <begin position="576"/>
        <end position="600"/>
    </location>
</feature>
<feature type="active site" evidence="8">
    <location>
        <position position="140"/>
    </location>
</feature>
<evidence type="ECO:0000313" key="11">
    <source>
        <dbReference type="EMBL" id="CAK9182210.1"/>
    </source>
</evidence>
<feature type="transmembrane region" description="Helical" evidence="10">
    <location>
        <begin position="529"/>
        <end position="556"/>
    </location>
</feature>
<keyword evidence="4 10" id="KW-0812">Transmembrane</keyword>
<keyword evidence="7" id="KW-0961">Cell wall biogenesis/degradation</keyword>
<comment type="caution">
    <text evidence="11">The sequence shown here is derived from an EMBL/GenBank/DDBJ whole genome shotgun (WGS) entry which is preliminary data.</text>
</comment>
<keyword evidence="3" id="KW-0808">Transferase</keyword>
<protein>
    <recommendedName>
        <fullName evidence="13">Cellulose synthase-like protein E6</fullName>
    </recommendedName>
</protein>
<feature type="transmembrane region" description="Helical" evidence="10">
    <location>
        <begin position="612"/>
        <end position="634"/>
    </location>
</feature>
<gene>
    <name evidence="11" type="ORF">ILEXP_LOCUS52350</name>
</gene>
<reference evidence="11 12" key="1">
    <citation type="submission" date="2024-02" db="EMBL/GenBank/DDBJ databases">
        <authorList>
            <person name="Vignale AGUSTIN F."/>
            <person name="Sosa J E."/>
            <person name="Modenutti C."/>
        </authorList>
    </citation>
    <scope>NUCLEOTIDE SEQUENCE [LARGE SCALE GENOMIC DNA]</scope>
</reference>
<feature type="binding site" evidence="9">
    <location>
        <position position="111"/>
    </location>
    <ligand>
        <name>UDP-alpha-D-glucose</name>
        <dbReference type="ChEBI" id="CHEBI:58885"/>
    </ligand>
</feature>
<feature type="binding site" evidence="9">
    <location>
        <position position="140"/>
    </location>
    <ligand>
        <name>UDP-alpha-D-glucose</name>
        <dbReference type="ChEBI" id="CHEBI:58885"/>
    </ligand>
</feature>
<dbReference type="Pfam" id="PF03552">
    <property type="entry name" value="Cellulose_synt"/>
    <property type="match status" value="2"/>
</dbReference>
<evidence type="ECO:0000256" key="9">
    <source>
        <dbReference type="PIRSR" id="PIRSR605150-2"/>
    </source>
</evidence>
<feature type="transmembrane region" description="Helical" evidence="10">
    <location>
        <begin position="486"/>
        <end position="508"/>
    </location>
</feature>
<evidence type="ECO:0000256" key="4">
    <source>
        <dbReference type="ARBA" id="ARBA00022692"/>
    </source>
</evidence>
<evidence type="ECO:0000256" key="6">
    <source>
        <dbReference type="ARBA" id="ARBA00023136"/>
    </source>
</evidence>
<organism evidence="11 12">
    <name type="scientific">Ilex paraguariensis</name>
    <name type="common">yerba mate</name>
    <dbReference type="NCBI Taxonomy" id="185542"/>
    <lineage>
        <taxon>Eukaryota</taxon>
        <taxon>Viridiplantae</taxon>
        <taxon>Streptophyta</taxon>
        <taxon>Embryophyta</taxon>
        <taxon>Tracheophyta</taxon>
        <taxon>Spermatophyta</taxon>
        <taxon>Magnoliopsida</taxon>
        <taxon>eudicotyledons</taxon>
        <taxon>Gunneridae</taxon>
        <taxon>Pentapetalae</taxon>
        <taxon>asterids</taxon>
        <taxon>campanulids</taxon>
        <taxon>Aquifoliales</taxon>
        <taxon>Aquifoliaceae</taxon>
        <taxon>Ilex</taxon>
    </lineage>
</organism>
<dbReference type="Proteomes" id="UP001642360">
    <property type="component" value="Unassembled WGS sequence"/>
</dbReference>
<name>A0ABC8UMB4_9AQUA</name>
<evidence type="ECO:0000256" key="1">
    <source>
        <dbReference type="ARBA" id="ARBA00004308"/>
    </source>
</evidence>
<feature type="transmembrane region" description="Helical" evidence="10">
    <location>
        <begin position="646"/>
        <end position="663"/>
    </location>
</feature>
<keyword evidence="5 10" id="KW-1133">Transmembrane helix</keyword>
<evidence type="ECO:0000256" key="2">
    <source>
        <dbReference type="ARBA" id="ARBA00022676"/>
    </source>
</evidence>
<feature type="active site" evidence="8">
    <location>
        <position position="376"/>
    </location>
</feature>
<feature type="transmembrane region" description="Helical" evidence="10">
    <location>
        <begin position="448"/>
        <end position="466"/>
    </location>
</feature>
<keyword evidence="12" id="KW-1185">Reference proteome</keyword>
<evidence type="ECO:0008006" key="13">
    <source>
        <dbReference type="Google" id="ProtNLM"/>
    </source>
</evidence>
<evidence type="ECO:0000256" key="10">
    <source>
        <dbReference type="SAM" id="Phobius"/>
    </source>
</evidence>